<dbReference type="AlphaFoldDB" id="A0A1R4H1S3"/>
<organism evidence="3 4">
    <name type="scientific">Crenothrix polyspora</name>
    <dbReference type="NCBI Taxonomy" id="360316"/>
    <lineage>
        <taxon>Bacteria</taxon>
        <taxon>Pseudomonadati</taxon>
        <taxon>Pseudomonadota</taxon>
        <taxon>Gammaproteobacteria</taxon>
        <taxon>Methylococcales</taxon>
        <taxon>Crenotrichaceae</taxon>
        <taxon>Crenothrix</taxon>
    </lineage>
</organism>
<evidence type="ECO:0000313" key="3">
    <source>
        <dbReference type="EMBL" id="SJM90192.1"/>
    </source>
</evidence>
<reference evidence="4" key="1">
    <citation type="submission" date="2017-02" db="EMBL/GenBank/DDBJ databases">
        <authorList>
            <person name="Daims H."/>
        </authorList>
    </citation>
    <scope>NUCLEOTIDE SEQUENCE [LARGE SCALE GENOMIC DNA]</scope>
</reference>
<evidence type="ECO:0000256" key="1">
    <source>
        <dbReference type="SAM" id="SignalP"/>
    </source>
</evidence>
<keyword evidence="4" id="KW-1185">Reference proteome</keyword>
<feature type="domain" description="Copper(I)-binding protein CorA" evidence="2">
    <location>
        <begin position="33"/>
        <end position="183"/>
    </location>
</feature>
<dbReference type="InterPro" id="IPR041007">
    <property type="entry name" value="Cu_bind_CorA"/>
</dbReference>
<dbReference type="OrthoDB" id="5565434at2"/>
<dbReference type="RefSeq" id="WP_087142433.1">
    <property type="nucleotide sequence ID" value="NZ_FUKI01000044.1"/>
</dbReference>
<protein>
    <recommendedName>
        <fullName evidence="2">Copper(I)-binding protein CorA domain-containing protein</fullName>
    </recommendedName>
</protein>
<dbReference type="Pfam" id="PF18252">
    <property type="entry name" value="Cu_bind_CorA"/>
    <property type="match status" value="1"/>
</dbReference>
<keyword evidence="1" id="KW-0732">Signal</keyword>
<dbReference type="EMBL" id="FUKI01000044">
    <property type="protein sequence ID" value="SJM90192.1"/>
    <property type="molecule type" value="Genomic_DNA"/>
</dbReference>
<name>A0A1R4H1S3_9GAMM</name>
<accession>A0A1R4H1S3</accession>
<evidence type="ECO:0000259" key="2">
    <source>
        <dbReference type="Pfam" id="PF18252"/>
    </source>
</evidence>
<dbReference type="Gene3D" id="2.60.120.1220">
    <property type="match status" value="1"/>
</dbReference>
<gene>
    <name evidence="3" type="ORF">CRENPOLYSF1_1380005</name>
</gene>
<proteinExistence type="predicted"/>
<feature type="signal peptide" evidence="1">
    <location>
        <begin position="1"/>
        <end position="26"/>
    </location>
</feature>
<feature type="chain" id="PRO_5013045798" description="Copper(I)-binding protein CorA domain-containing protein" evidence="1">
    <location>
        <begin position="27"/>
        <end position="190"/>
    </location>
</feature>
<sequence length="190" mass="20834">MSVKCKQIVNILTAAVIGFSVQTVMAATKPTKIAEFTPSTPKNILNIKRASWRDPLFGNTGWTHNSDWGKFSTTKNKIVKITLVTKVPGLHPGITVWQRGAKDTAPDSYVPDHFYQQNASIFEMGAKDEANKNIGNIFMTLVAQGYDNDGHTDGYLDDNGKKTRIAPTDVKGIKDSVSGRLVLSHSLNVE</sequence>
<dbReference type="Proteomes" id="UP000195667">
    <property type="component" value="Unassembled WGS sequence"/>
</dbReference>
<evidence type="ECO:0000313" key="4">
    <source>
        <dbReference type="Proteomes" id="UP000195667"/>
    </source>
</evidence>